<dbReference type="SUPFAM" id="SSF53822">
    <property type="entry name" value="Periplasmic binding protein-like I"/>
    <property type="match status" value="1"/>
</dbReference>
<name>A0A4D7QKH3_9HYPH</name>
<dbReference type="InterPro" id="IPR028081">
    <property type="entry name" value="Leu-bd"/>
</dbReference>
<sequence>MTKLDRRTFGKLGLGAALVSTSTGRAFAQAPDIVIGAASPLTGVFAFAGVEGFEGARDHFDWVNRQGGVAGRKIRYIAEDSGYRVDNAVAIFTKLTSQHQIPIFFGDSTGFQKAINPELNRRSTTVMAGASFATEIDDATTFPNQWIPGPNYSDQAKVLLRYIAQQKRGASVVLVNSDTEFGRDPIAASEAEAKRLGLNIVEKILTAPGSVDVSGDVLKIRRRNPDYVIFHGYVLQPIPEFMAQARQAGMTSKFMGTFYSTDTVLMNRAGAAADGYLGVSCYNFEANAQGAHMAQIREINKEKVRTNAYFQGWTNAGIALETLKRTLAANQELNAANLMKAARSIQNFDTGGVIGVPTSIVKNAIPVGRIWEFKAAEKRLVAASDWMTISAAG</sequence>
<dbReference type="KEGG" id="paqt:E8L99_02995"/>
<accession>A0A4D7QKH3</accession>
<gene>
    <name evidence="4" type="ORF">E8L99_02995</name>
</gene>
<protein>
    <submittedName>
        <fullName evidence="4">Amino acid ABC transporter substrate-binding protein</fullName>
    </submittedName>
</protein>
<dbReference type="CDD" id="cd06334">
    <property type="entry name" value="PBP1_ABC_ligand_binding-like"/>
    <property type="match status" value="1"/>
</dbReference>
<dbReference type="PANTHER" id="PTHR47235">
    <property type="entry name" value="BLR6548 PROTEIN"/>
    <property type="match status" value="1"/>
</dbReference>
<dbReference type="Proteomes" id="UP000298588">
    <property type="component" value="Chromosome"/>
</dbReference>
<reference evidence="4 5" key="1">
    <citation type="submission" date="2019-04" db="EMBL/GenBank/DDBJ databases">
        <title>Phreatobacter aquaticus sp. nov.</title>
        <authorList>
            <person name="Choi A."/>
            <person name="Baek K."/>
        </authorList>
    </citation>
    <scope>NUCLEOTIDE SEQUENCE [LARGE SCALE GENOMIC DNA]</scope>
    <source>
        <strain evidence="4 5">NMCR1094</strain>
    </source>
</reference>
<evidence type="ECO:0000256" key="2">
    <source>
        <dbReference type="ARBA" id="ARBA00022729"/>
    </source>
</evidence>
<keyword evidence="5" id="KW-1185">Reference proteome</keyword>
<evidence type="ECO:0000259" key="3">
    <source>
        <dbReference type="Pfam" id="PF13458"/>
    </source>
</evidence>
<dbReference type="InterPro" id="IPR028082">
    <property type="entry name" value="Peripla_BP_I"/>
</dbReference>
<proteinExistence type="inferred from homology"/>
<dbReference type="PANTHER" id="PTHR47235:SF1">
    <property type="entry name" value="BLR6548 PROTEIN"/>
    <property type="match status" value="1"/>
</dbReference>
<dbReference type="Pfam" id="PF13458">
    <property type="entry name" value="Peripla_BP_6"/>
    <property type="match status" value="1"/>
</dbReference>
<feature type="domain" description="Leucine-binding protein" evidence="3">
    <location>
        <begin position="33"/>
        <end position="355"/>
    </location>
</feature>
<dbReference type="RefSeq" id="WP_137098156.1">
    <property type="nucleotide sequence ID" value="NZ_CP039865.1"/>
</dbReference>
<dbReference type="Gene3D" id="3.40.50.2300">
    <property type="match status" value="2"/>
</dbReference>
<keyword evidence="2" id="KW-0732">Signal</keyword>
<evidence type="ECO:0000313" key="4">
    <source>
        <dbReference type="EMBL" id="QCK84822.1"/>
    </source>
</evidence>
<evidence type="ECO:0000313" key="5">
    <source>
        <dbReference type="Proteomes" id="UP000298588"/>
    </source>
</evidence>
<organism evidence="4 5">
    <name type="scientific">Phreatobacter aquaticus</name>
    <dbReference type="NCBI Taxonomy" id="2570229"/>
    <lineage>
        <taxon>Bacteria</taxon>
        <taxon>Pseudomonadati</taxon>
        <taxon>Pseudomonadota</taxon>
        <taxon>Alphaproteobacteria</taxon>
        <taxon>Hyphomicrobiales</taxon>
        <taxon>Phreatobacteraceae</taxon>
        <taxon>Phreatobacter</taxon>
    </lineage>
</organism>
<evidence type="ECO:0000256" key="1">
    <source>
        <dbReference type="ARBA" id="ARBA00010062"/>
    </source>
</evidence>
<comment type="similarity">
    <text evidence="1">Belongs to the leucine-binding protein family.</text>
</comment>
<dbReference type="AlphaFoldDB" id="A0A4D7QKH3"/>
<dbReference type="OrthoDB" id="9770729at2"/>
<dbReference type="EMBL" id="CP039865">
    <property type="protein sequence ID" value="QCK84822.1"/>
    <property type="molecule type" value="Genomic_DNA"/>
</dbReference>